<comment type="caution">
    <text evidence="1">The sequence shown here is derived from an EMBL/GenBank/DDBJ whole genome shotgun (WGS) entry which is preliminary data.</text>
</comment>
<reference evidence="1 2" key="1">
    <citation type="submission" date="2020-04" db="EMBL/GenBank/DDBJ databases">
        <title>Perkinsus olseni comparative genomics.</title>
        <authorList>
            <person name="Bogema D.R."/>
        </authorList>
    </citation>
    <scope>NUCLEOTIDE SEQUENCE [LARGE SCALE GENOMIC DNA]</scope>
    <source>
        <strain evidence="1">ATCC PRA-205</strain>
    </source>
</reference>
<proteinExistence type="predicted"/>
<accession>A0A7J6SQK2</accession>
<gene>
    <name evidence="1" type="ORF">FOZ62_010939</name>
</gene>
<evidence type="ECO:0000313" key="2">
    <source>
        <dbReference type="Proteomes" id="UP000574390"/>
    </source>
</evidence>
<name>A0A7J6SQK2_PEROL</name>
<dbReference type="EMBL" id="JABANM010012904">
    <property type="protein sequence ID" value="KAF4735239.1"/>
    <property type="molecule type" value="Genomic_DNA"/>
</dbReference>
<sequence>TIFSPATSLGVNLAPSALLPGPTVRQTEPPLLCIVDSEDFLSALNFSARDQRKSLPLILDFGILDALANLSGSAAVDLVERYVNGVLTAVRPRAGDNANQGGQWLLVSRQSPSMIASVVNPFGGVVQSAFSVPSVDKWRETSSPSNLLVSLIDTTLALVRKSLGNEGPPQSERKCAHG</sequence>
<organism evidence="1 2">
    <name type="scientific">Perkinsus olseni</name>
    <name type="common">Perkinsus atlanticus</name>
    <dbReference type="NCBI Taxonomy" id="32597"/>
    <lineage>
        <taxon>Eukaryota</taxon>
        <taxon>Sar</taxon>
        <taxon>Alveolata</taxon>
        <taxon>Perkinsozoa</taxon>
        <taxon>Perkinsea</taxon>
        <taxon>Perkinsida</taxon>
        <taxon>Perkinsidae</taxon>
        <taxon>Perkinsus</taxon>
    </lineage>
</organism>
<protein>
    <submittedName>
        <fullName evidence="1">Uncharacterized protein</fullName>
    </submittedName>
</protein>
<dbReference type="Proteomes" id="UP000574390">
    <property type="component" value="Unassembled WGS sequence"/>
</dbReference>
<feature type="non-terminal residue" evidence="1">
    <location>
        <position position="178"/>
    </location>
</feature>
<dbReference type="AlphaFoldDB" id="A0A7J6SQK2"/>
<evidence type="ECO:0000313" key="1">
    <source>
        <dbReference type="EMBL" id="KAF4735239.1"/>
    </source>
</evidence>